<organism evidence="4 5">
    <name type="scientific">Glonium stellatum</name>
    <dbReference type="NCBI Taxonomy" id="574774"/>
    <lineage>
        <taxon>Eukaryota</taxon>
        <taxon>Fungi</taxon>
        <taxon>Dikarya</taxon>
        <taxon>Ascomycota</taxon>
        <taxon>Pezizomycotina</taxon>
        <taxon>Dothideomycetes</taxon>
        <taxon>Pleosporomycetidae</taxon>
        <taxon>Gloniales</taxon>
        <taxon>Gloniaceae</taxon>
        <taxon>Glonium</taxon>
    </lineage>
</organism>
<reference evidence="4 5" key="1">
    <citation type="journal article" date="2016" name="Nat. Commun.">
        <title>Ectomycorrhizal ecology is imprinted in the genome of the dominant symbiotic fungus Cenococcum geophilum.</title>
        <authorList>
            <consortium name="DOE Joint Genome Institute"/>
            <person name="Peter M."/>
            <person name="Kohler A."/>
            <person name="Ohm R.A."/>
            <person name="Kuo A."/>
            <person name="Krutzmann J."/>
            <person name="Morin E."/>
            <person name="Arend M."/>
            <person name="Barry K.W."/>
            <person name="Binder M."/>
            <person name="Choi C."/>
            <person name="Clum A."/>
            <person name="Copeland A."/>
            <person name="Grisel N."/>
            <person name="Haridas S."/>
            <person name="Kipfer T."/>
            <person name="LaButti K."/>
            <person name="Lindquist E."/>
            <person name="Lipzen A."/>
            <person name="Maire R."/>
            <person name="Meier B."/>
            <person name="Mihaltcheva S."/>
            <person name="Molinier V."/>
            <person name="Murat C."/>
            <person name="Poggeler S."/>
            <person name="Quandt C.A."/>
            <person name="Sperisen C."/>
            <person name="Tritt A."/>
            <person name="Tisserant E."/>
            <person name="Crous P.W."/>
            <person name="Henrissat B."/>
            <person name="Nehls U."/>
            <person name="Egli S."/>
            <person name="Spatafora J.W."/>
            <person name="Grigoriev I.V."/>
            <person name="Martin F.M."/>
        </authorList>
    </citation>
    <scope>NUCLEOTIDE SEQUENCE [LARGE SCALE GENOMIC DNA]</scope>
    <source>
        <strain evidence="4 5">CBS 207.34</strain>
    </source>
</reference>
<dbReference type="AlphaFoldDB" id="A0A8E2JSF5"/>
<evidence type="ECO:0000313" key="5">
    <source>
        <dbReference type="Proteomes" id="UP000250140"/>
    </source>
</evidence>
<comment type="similarity">
    <text evidence="1">Belongs to the tpcK family.</text>
</comment>
<keyword evidence="5" id="KW-1185">Reference proteome</keyword>
<dbReference type="EMBL" id="KV749751">
    <property type="protein sequence ID" value="OCL07940.1"/>
    <property type="molecule type" value="Genomic_DNA"/>
</dbReference>
<dbReference type="OrthoDB" id="3183782at2759"/>
<protein>
    <recommendedName>
        <fullName evidence="3">EthD domain-containing protein</fullName>
    </recommendedName>
</protein>
<dbReference type="SUPFAM" id="SSF54909">
    <property type="entry name" value="Dimeric alpha+beta barrel"/>
    <property type="match status" value="1"/>
</dbReference>
<accession>A0A8E2JSF5</accession>
<evidence type="ECO:0000256" key="2">
    <source>
        <dbReference type="SAM" id="MobiDB-lite"/>
    </source>
</evidence>
<dbReference type="Proteomes" id="UP000250140">
    <property type="component" value="Unassembled WGS sequence"/>
</dbReference>
<feature type="region of interest" description="Disordered" evidence="2">
    <location>
        <begin position="85"/>
        <end position="104"/>
    </location>
</feature>
<evidence type="ECO:0000313" key="4">
    <source>
        <dbReference type="EMBL" id="OCL07940.1"/>
    </source>
</evidence>
<evidence type="ECO:0000259" key="3">
    <source>
        <dbReference type="Pfam" id="PF07110"/>
    </source>
</evidence>
<dbReference type="Pfam" id="PF07110">
    <property type="entry name" value="EthD"/>
    <property type="match status" value="1"/>
</dbReference>
<proteinExistence type="inferred from homology"/>
<dbReference type="GO" id="GO:0016491">
    <property type="term" value="F:oxidoreductase activity"/>
    <property type="evidence" value="ECO:0007669"/>
    <property type="project" value="InterPro"/>
</dbReference>
<dbReference type="InterPro" id="IPR009799">
    <property type="entry name" value="EthD_dom"/>
</dbReference>
<evidence type="ECO:0000256" key="1">
    <source>
        <dbReference type="ARBA" id="ARBA00005986"/>
    </source>
</evidence>
<gene>
    <name evidence="4" type="ORF">AOQ84DRAFT_439894</name>
</gene>
<dbReference type="InterPro" id="IPR011008">
    <property type="entry name" value="Dimeric_a/b-barrel"/>
</dbReference>
<feature type="domain" description="EthD" evidence="3">
    <location>
        <begin position="44"/>
        <end position="83"/>
    </location>
</feature>
<dbReference type="Gene3D" id="3.30.70.100">
    <property type="match status" value="1"/>
</dbReference>
<name>A0A8E2JSF5_9PEZI</name>
<sequence>MPGEKQKYIKLTFFIRKKESISDEQFHKHWAEVHGDVCKQIEKGADTLSYDGCAKFWMENLEDFLQFRDCPGYKKIVERMNNFNMGHRRSRREKNPKVVTETSRRNKRTLGYTTIMGNHS</sequence>